<name>A0ABU1K996_9FLAO</name>
<evidence type="ECO:0000313" key="1">
    <source>
        <dbReference type="EMBL" id="MDR6302174.1"/>
    </source>
</evidence>
<accession>A0ABU1K996</accession>
<dbReference type="Proteomes" id="UP001257659">
    <property type="component" value="Unassembled WGS sequence"/>
</dbReference>
<evidence type="ECO:0000313" key="2">
    <source>
        <dbReference type="Proteomes" id="UP001257659"/>
    </source>
</evidence>
<keyword evidence="2" id="KW-1185">Reference proteome</keyword>
<protein>
    <submittedName>
        <fullName evidence="1">Glycosyltransferase involved in cell wall biosynthesis</fullName>
    </submittedName>
</protein>
<reference evidence="1 2" key="1">
    <citation type="submission" date="2023-07" db="EMBL/GenBank/DDBJ databases">
        <title>Genomic Encyclopedia of Type Strains, Phase IV (KMG-IV): sequencing the most valuable type-strain genomes for metagenomic binning, comparative biology and taxonomic classification.</title>
        <authorList>
            <person name="Goeker M."/>
        </authorList>
    </citation>
    <scope>NUCLEOTIDE SEQUENCE [LARGE SCALE GENOMIC DNA]</scope>
    <source>
        <strain evidence="1 2">DSM 102814</strain>
    </source>
</reference>
<sequence>MQKVLIITYYWPPAGGPGVQRWLKFATHLKNFNIEPILYVPENPHYPIQDKSLLDEIPKDIKILKKPIAEPYRFAKIFSKKKTERISSGIIDKKKSNSLLQNALLFVRGNFFIPDARKYWVKPSVEFLKNYLEENNVSTVITTGPPHSLHLIGLKLKENSSLKWIADFRDPWTSIGYHKELKLTKFAEKKHVQLEKEVLTKASHILTTSFKTKQEFATITQKPITVITNGFEQKKHEKIPLDEKFTVSHIGSLLAERNPINLWKALAELVQENRDFKEHFQLQLIGKVSGEVVQSIKNEGLQDFLLNRGYVSHRKAIEYQRKSQVLLLIEIDKKETEAIIPGKLFEYLATNRPIIAIGPKNWDVKKILADVRVSIPFLYLEKEKIKSQILKYFKAFQENSLKENPVGLEKYTRKALTEKLSEVIKKTAK</sequence>
<dbReference type="SUPFAM" id="SSF53756">
    <property type="entry name" value="UDP-Glycosyltransferase/glycogen phosphorylase"/>
    <property type="match status" value="1"/>
</dbReference>
<gene>
    <name evidence="1" type="ORF">GGR31_002853</name>
</gene>
<dbReference type="Gene3D" id="3.40.50.2000">
    <property type="entry name" value="Glycogen Phosphorylase B"/>
    <property type="match status" value="2"/>
</dbReference>
<organism evidence="1 2">
    <name type="scientific">Mesonia maritima</name>
    <dbReference type="NCBI Taxonomy" id="1793873"/>
    <lineage>
        <taxon>Bacteria</taxon>
        <taxon>Pseudomonadati</taxon>
        <taxon>Bacteroidota</taxon>
        <taxon>Flavobacteriia</taxon>
        <taxon>Flavobacteriales</taxon>
        <taxon>Flavobacteriaceae</taxon>
        <taxon>Mesonia</taxon>
    </lineage>
</organism>
<dbReference type="EMBL" id="JAVDQA010000011">
    <property type="protein sequence ID" value="MDR6302174.1"/>
    <property type="molecule type" value="Genomic_DNA"/>
</dbReference>
<dbReference type="RefSeq" id="WP_309730527.1">
    <property type="nucleotide sequence ID" value="NZ_JAVDQA010000011.1"/>
</dbReference>
<proteinExistence type="predicted"/>
<comment type="caution">
    <text evidence="1">The sequence shown here is derived from an EMBL/GenBank/DDBJ whole genome shotgun (WGS) entry which is preliminary data.</text>
</comment>